<organism evidence="2 3">
    <name type="scientific">Streptomyces iconiensis</name>
    <dbReference type="NCBI Taxonomy" id="1384038"/>
    <lineage>
        <taxon>Bacteria</taxon>
        <taxon>Bacillati</taxon>
        <taxon>Actinomycetota</taxon>
        <taxon>Actinomycetes</taxon>
        <taxon>Kitasatosporales</taxon>
        <taxon>Streptomycetaceae</taxon>
        <taxon>Streptomyces</taxon>
    </lineage>
</organism>
<reference evidence="2 3" key="1">
    <citation type="submission" date="2023-05" db="EMBL/GenBank/DDBJ databases">
        <title>Streptantibioticus silvisoli sp. nov., acidotolerant actinomycetes 1 from pine litter.</title>
        <authorList>
            <person name="Swiecimska M."/>
            <person name="Golinska P."/>
            <person name="Sangal V."/>
            <person name="Wachnowicz B."/>
            <person name="Goodfellow M."/>
        </authorList>
    </citation>
    <scope>NUCLEOTIDE SEQUENCE [LARGE SCALE GENOMIC DNA]</scope>
    <source>
        <strain evidence="2 3">DSM 42109</strain>
    </source>
</reference>
<evidence type="ECO:0000313" key="3">
    <source>
        <dbReference type="Proteomes" id="UP001214441"/>
    </source>
</evidence>
<feature type="transmembrane region" description="Helical" evidence="1">
    <location>
        <begin position="66"/>
        <end position="87"/>
    </location>
</feature>
<comment type="caution">
    <text evidence="2">The sequence shown here is derived from an EMBL/GenBank/DDBJ whole genome shotgun (WGS) entry which is preliminary data.</text>
</comment>
<dbReference type="NCBIfam" id="NF033218">
    <property type="entry name" value="anchor_AmaP"/>
    <property type="match status" value="1"/>
</dbReference>
<dbReference type="EMBL" id="JANCPR020000012">
    <property type="protein sequence ID" value="MDJ1133051.1"/>
    <property type="molecule type" value="Genomic_DNA"/>
</dbReference>
<keyword evidence="3" id="KW-1185">Reference proteome</keyword>
<gene>
    <name evidence="2" type="primary">amaP</name>
    <name evidence="2" type="ORF">NMN56_013980</name>
</gene>
<dbReference type="Proteomes" id="UP001214441">
    <property type="component" value="Unassembled WGS sequence"/>
</dbReference>
<protein>
    <submittedName>
        <fullName evidence="2">Alkaline shock response membrane anchor protein AmaP</fullName>
    </submittedName>
</protein>
<sequence>MLRIVNRVLTGLAGLGLLLLGLAALVGGLDLPRRWGLPLPARWRWTGPDDVLLTRADRLQWRGEGWWWPVVFAVLGVLVVLTLWWLLAQLRRRRIGEVLVDSGDGSGAMLRARALEGVIAAEAEALPGVDRARVTLTGRRSQPRARIGLTLAAHAQPGPEVRRLRAEAIEHARTSAGLDELPAEVRLRSARHRAERVN</sequence>
<evidence type="ECO:0000256" key="1">
    <source>
        <dbReference type="SAM" id="Phobius"/>
    </source>
</evidence>
<evidence type="ECO:0000313" key="2">
    <source>
        <dbReference type="EMBL" id="MDJ1133051.1"/>
    </source>
</evidence>
<accession>A0ABT6ZVG0</accession>
<keyword evidence="1" id="KW-1133">Transmembrane helix</keyword>
<keyword evidence="1" id="KW-0812">Transmembrane</keyword>
<keyword evidence="1" id="KW-0472">Membrane</keyword>
<dbReference type="RefSeq" id="WP_274044610.1">
    <property type="nucleotide sequence ID" value="NZ_JANCPR020000012.1"/>
</dbReference>
<proteinExistence type="predicted"/>
<name>A0ABT6ZVG0_9ACTN</name>